<dbReference type="GO" id="GO:0016788">
    <property type="term" value="F:hydrolase activity, acting on ester bonds"/>
    <property type="evidence" value="ECO:0007669"/>
    <property type="project" value="UniProtKB-ARBA"/>
</dbReference>
<keyword evidence="3" id="KW-1185">Reference proteome</keyword>
<dbReference type="Proteomes" id="UP000006230">
    <property type="component" value="Unassembled WGS sequence"/>
</dbReference>
<accession>Q0FSF8</accession>
<dbReference type="eggNOG" id="ENOG5033K1K">
    <property type="taxonomic scope" value="Bacteria"/>
</dbReference>
<dbReference type="HOGENOM" id="CLU_437958_0_0_5"/>
<dbReference type="Gene3D" id="3.40.50.1110">
    <property type="entry name" value="SGNH hydrolase"/>
    <property type="match status" value="1"/>
</dbReference>
<dbReference type="RefSeq" id="WP_007802589.1">
    <property type="nucleotide sequence ID" value="NZ_DS022277.1"/>
</dbReference>
<dbReference type="GO" id="GO:0005509">
    <property type="term" value="F:calcium ion binding"/>
    <property type="evidence" value="ECO:0007669"/>
    <property type="project" value="InterPro"/>
</dbReference>
<dbReference type="InterPro" id="IPR013783">
    <property type="entry name" value="Ig-like_fold"/>
</dbReference>
<proteinExistence type="predicted"/>
<dbReference type="AlphaFoldDB" id="Q0FSF8"/>
<evidence type="ECO:0000313" key="3">
    <source>
        <dbReference type="Proteomes" id="UP000006230"/>
    </source>
</evidence>
<dbReference type="InterPro" id="IPR015919">
    <property type="entry name" value="Cadherin-like_sf"/>
</dbReference>
<evidence type="ECO:0000313" key="2">
    <source>
        <dbReference type="EMBL" id="EAU47043.1"/>
    </source>
</evidence>
<dbReference type="EMBL" id="AATQ01000009">
    <property type="protein sequence ID" value="EAU47043.1"/>
    <property type="molecule type" value="Genomic_DNA"/>
</dbReference>
<dbReference type="InterPro" id="IPR036514">
    <property type="entry name" value="SGNH_hydro_sf"/>
</dbReference>
<dbReference type="GO" id="GO:0016020">
    <property type="term" value="C:membrane"/>
    <property type="evidence" value="ECO:0007669"/>
    <property type="project" value="InterPro"/>
</dbReference>
<feature type="region of interest" description="Disordered" evidence="1">
    <location>
        <begin position="104"/>
        <end position="125"/>
    </location>
</feature>
<gene>
    <name evidence="2" type="ORF">R2601_04728</name>
</gene>
<sequence>MIDAQAAQRGLSRRLAYFCGETLRVRVSGLAPGQFVTVTVAEDHVQAPLIQRTAEGDVDLDPETLEVLEEGRSYVYNVWAGVADNISVLMHGEMVARRSVQPLIAPEPQDPQDPQDPSDPLALTGTPASAATVGVAYSFSPDVSGGTAPYSFTLVSGQLPAGLLFDPSSGAIAGTPTEVETRSGLVLGVTDADGASVSLAAFAISVAAGAGPVGLMAPPNLFTAAQSSLDDVAHIDLQGNWEVANGRLRSPVAGGTAGQAARLSLAAALTPGHAHFIRFDQEVSAGSLRARFAAPGLSPSRQLTAPYMDHEVIPAADMTSAATRLDLQPSTDYDGSVGAIAAYDLSTVDPNLVASDVIIVGGDSNSANATSERFGDEIPTSARETAFDPRIWYMPCLRATGNYPTTDSVRHVPQPCIEPVAAVEARRMSPVHAVAGALVGWSAARGRPLLVMALGDPGSGFMNTEDWRKSSAVATTGSRMWSELLAMKAALDALGPAHEIVGMVWSQGANDLFGGDYSVSGQWMDQMRQFVSDLRSDIADVPMVMWSVGQHYEPAPYDGRGAAMRAAQLRLDQDSGDAAWAIDRFRVVVPETGNELGGADDPHYTAHGMQQNGRDAGAALLSLL</sequence>
<dbReference type="Gene3D" id="2.60.40.10">
    <property type="entry name" value="Immunoglobulins"/>
    <property type="match status" value="1"/>
</dbReference>
<evidence type="ECO:0000256" key="1">
    <source>
        <dbReference type="SAM" id="MobiDB-lite"/>
    </source>
</evidence>
<protein>
    <submittedName>
        <fullName evidence="2">Putative hemagglutinin-related protein</fullName>
    </submittedName>
</protein>
<dbReference type="SUPFAM" id="SSF49313">
    <property type="entry name" value="Cadherin-like"/>
    <property type="match status" value="1"/>
</dbReference>
<dbReference type="SUPFAM" id="SSF52266">
    <property type="entry name" value="SGNH hydrolase"/>
    <property type="match status" value="1"/>
</dbReference>
<name>Q0FSF8_SALBH</name>
<dbReference type="Pfam" id="PF05345">
    <property type="entry name" value="He_PIG"/>
    <property type="match status" value="1"/>
</dbReference>
<comment type="caution">
    <text evidence="2">The sequence shown here is derived from an EMBL/GenBank/DDBJ whole genome shotgun (WGS) entry which is preliminary data.</text>
</comment>
<organism evidence="2 3">
    <name type="scientific">Salipiger bermudensis (strain DSM 26914 / JCM 13377 / KCTC 12554 / HTCC2601)</name>
    <name type="common">Pelagibaca bermudensis</name>
    <dbReference type="NCBI Taxonomy" id="314265"/>
    <lineage>
        <taxon>Bacteria</taxon>
        <taxon>Pseudomonadati</taxon>
        <taxon>Pseudomonadota</taxon>
        <taxon>Alphaproteobacteria</taxon>
        <taxon>Rhodobacterales</taxon>
        <taxon>Roseobacteraceae</taxon>
        <taxon>Salipiger</taxon>
    </lineage>
</organism>
<reference evidence="2 3" key="1">
    <citation type="journal article" date="2010" name="J. Bacteriol.">
        <title>Genome sequences of Pelagibaca bermudensis HTCC2601T and Maritimibacter alkaliphilus HTCC2654T, the type strains of two marine Roseobacter genera.</title>
        <authorList>
            <person name="Thrash J.C."/>
            <person name="Cho J.C."/>
            <person name="Ferriera S."/>
            <person name="Johnson J."/>
            <person name="Vergin K.L."/>
            <person name="Giovannoni S.J."/>
        </authorList>
    </citation>
    <scope>NUCLEOTIDE SEQUENCE [LARGE SCALE GENOMIC DNA]</scope>
    <source>
        <strain evidence="3">DSM 26914 / JCM 13377 / KCTC 12554 / HTCC2601</strain>
    </source>
</reference>